<evidence type="ECO:0000313" key="3">
    <source>
        <dbReference type="Proteomes" id="UP000619761"/>
    </source>
</evidence>
<accession>A0ABQ3B9U7</accession>
<organism evidence="2 3">
    <name type="scientific">Cellvibrio zantedeschiae</name>
    <dbReference type="NCBI Taxonomy" id="1237077"/>
    <lineage>
        <taxon>Bacteria</taxon>
        <taxon>Pseudomonadati</taxon>
        <taxon>Pseudomonadota</taxon>
        <taxon>Gammaproteobacteria</taxon>
        <taxon>Cellvibrionales</taxon>
        <taxon>Cellvibrionaceae</taxon>
        <taxon>Cellvibrio</taxon>
    </lineage>
</organism>
<dbReference type="RefSeq" id="WP_189420540.1">
    <property type="nucleotide sequence ID" value="NZ_BMYZ01000003.1"/>
</dbReference>
<keyword evidence="3" id="KW-1185">Reference proteome</keyword>
<proteinExistence type="predicted"/>
<sequence>MKYSLLLVALLTPLFAVAAEEQQPLSAKAPLVYVNQNLGFNVKGFKYKQSEFPCGIDKVLVENLVEQARADGIRLEPVATADKIRNGVVPVLAIDVEQLVLGGEGRQFGTKQDSNLPKVQVTAALVKGKNNMVTAKHTCAIMTLNEFTPSSNILDMGSNGVTVCAATRKCLKDLSKDVVEWIEPQIQ</sequence>
<keyword evidence="1" id="KW-0732">Signal</keyword>
<protein>
    <recommendedName>
        <fullName evidence="4">Secreted protein</fullName>
    </recommendedName>
</protein>
<evidence type="ECO:0008006" key="4">
    <source>
        <dbReference type="Google" id="ProtNLM"/>
    </source>
</evidence>
<comment type="caution">
    <text evidence="2">The sequence shown here is derived from an EMBL/GenBank/DDBJ whole genome shotgun (WGS) entry which is preliminary data.</text>
</comment>
<dbReference type="EMBL" id="BMYZ01000003">
    <property type="protein sequence ID" value="GGY85099.1"/>
    <property type="molecule type" value="Genomic_DNA"/>
</dbReference>
<dbReference type="Proteomes" id="UP000619761">
    <property type="component" value="Unassembled WGS sequence"/>
</dbReference>
<feature type="signal peptide" evidence="1">
    <location>
        <begin position="1"/>
        <end position="18"/>
    </location>
</feature>
<reference evidence="3" key="1">
    <citation type="journal article" date="2019" name="Int. J. Syst. Evol. Microbiol.">
        <title>The Global Catalogue of Microorganisms (GCM) 10K type strain sequencing project: providing services to taxonomists for standard genome sequencing and annotation.</title>
        <authorList>
            <consortium name="The Broad Institute Genomics Platform"/>
            <consortium name="The Broad Institute Genome Sequencing Center for Infectious Disease"/>
            <person name="Wu L."/>
            <person name="Ma J."/>
        </authorList>
    </citation>
    <scope>NUCLEOTIDE SEQUENCE [LARGE SCALE GENOMIC DNA]</scope>
    <source>
        <strain evidence="3">KCTC 32239</strain>
    </source>
</reference>
<evidence type="ECO:0000313" key="2">
    <source>
        <dbReference type="EMBL" id="GGY85099.1"/>
    </source>
</evidence>
<gene>
    <name evidence="2" type="ORF">GCM10011613_32760</name>
</gene>
<evidence type="ECO:0000256" key="1">
    <source>
        <dbReference type="SAM" id="SignalP"/>
    </source>
</evidence>
<feature type="chain" id="PRO_5047124462" description="Secreted protein" evidence="1">
    <location>
        <begin position="19"/>
        <end position="187"/>
    </location>
</feature>
<name>A0ABQ3B9U7_9GAMM</name>